<organism evidence="4 5">
    <name type="scientific">Taxus chinensis</name>
    <name type="common">Chinese yew</name>
    <name type="synonym">Taxus wallichiana var. chinensis</name>
    <dbReference type="NCBI Taxonomy" id="29808"/>
    <lineage>
        <taxon>Eukaryota</taxon>
        <taxon>Viridiplantae</taxon>
        <taxon>Streptophyta</taxon>
        <taxon>Embryophyta</taxon>
        <taxon>Tracheophyta</taxon>
        <taxon>Spermatophyta</taxon>
        <taxon>Pinopsida</taxon>
        <taxon>Pinidae</taxon>
        <taxon>Conifers II</taxon>
        <taxon>Cupressales</taxon>
        <taxon>Taxaceae</taxon>
        <taxon>Taxus</taxon>
    </lineage>
</organism>
<evidence type="ECO:0000313" key="4">
    <source>
        <dbReference type="EMBL" id="KAH9304477.1"/>
    </source>
</evidence>
<dbReference type="Pfam" id="PF14215">
    <property type="entry name" value="bHLH-MYC_N"/>
    <property type="match status" value="1"/>
</dbReference>
<feature type="non-terminal residue" evidence="4">
    <location>
        <position position="145"/>
    </location>
</feature>
<reference evidence="4 5" key="1">
    <citation type="journal article" date="2021" name="Nat. Plants">
        <title>The Taxus genome provides insights into paclitaxel biosynthesis.</title>
        <authorList>
            <person name="Xiong X."/>
            <person name="Gou J."/>
            <person name="Liao Q."/>
            <person name="Li Y."/>
            <person name="Zhou Q."/>
            <person name="Bi G."/>
            <person name="Li C."/>
            <person name="Du R."/>
            <person name="Wang X."/>
            <person name="Sun T."/>
            <person name="Guo L."/>
            <person name="Liang H."/>
            <person name="Lu P."/>
            <person name="Wu Y."/>
            <person name="Zhang Z."/>
            <person name="Ro D.K."/>
            <person name="Shang Y."/>
            <person name="Huang S."/>
            <person name="Yan J."/>
        </authorList>
    </citation>
    <scope>NUCLEOTIDE SEQUENCE [LARGE SCALE GENOMIC DNA]</scope>
    <source>
        <strain evidence="4">Ta-2019</strain>
    </source>
</reference>
<keyword evidence="5" id="KW-1185">Reference proteome</keyword>
<dbReference type="Proteomes" id="UP000824469">
    <property type="component" value="Unassembled WGS sequence"/>
</dbReference>
<evidence type="ECO:0000256" key="2">
    <source>
        <dbReference type="ARBA" id="ARBA00023163"/>
    </source>
</evidence>
<sequence length="145" mass="16257">WDIEGGVLDRSKGNKRNWILVWEDGYCDFTGCARAANTLSNRCSTSEEAAEDQVAGESFQADIFFKMSHEVYNYGEGLMGKVAADNSHKWVYKEPPENDINFLSSWQGSLDPHPRTWEAQFKSGIQTIAVVAVREGLIQLGSLHK</sequence>
<feature type="domain" description="Transcription factor MYC/MYB N-terminal" evidence="3">
    <location>
        <begin position="14"/>
        <end position="144"/>
    </location>
</feature>
<evidence type="ECO:0000256" key="1">
    <source>
        <dbReference type="ARBA" id="ARBA00023015"/>
    </source>
</evidence>
<accession>A0AA38CU88</accession>
<proteinExistence type="predicted"/>
<keyword evidence="2" id="KW-0804">Transcription</keyword>
<dbReference type="EMBL" id="JAHRHJ020000008">
    <property type="protein sequence ID" value="KAH9304477.1"/>
    <property type="molecule type" value="Genomic_DNA"/>
</dbReference>
<comment type="caution">
    <text evidence="4">The sequence shown here is derived from an EMBL/GenBank/DDBJ whole genome shotgun (WGS) entry which is preliminary data.</text>
</comment>
<name>A0AA38CU88_TAXCH</name>
<dbReference type="PANTHER" id="PTHR46633:SF3">
    <property type="entry name" value="SERINE_THREONINE-PROTEIN KINASE WNK (WITH NO LYSINE)-LIKE PROTEIN"/>
    <property type="match status" value="1"/>
</dbReference>
<protein>
    <recommendedName>
        <fullName evidence="3">Transcription factor MYC/MYB N-terminal domain-containing protein</fullName>
    </recommendedName>
</protein>
<gene>
    <name evidence="4" type="ORF">KI387_008881</name>
</gene>
<dbReference type="AlphaFoldDB" id="A0AA38CU88"/>
<dbReference type="PANTHER" id="PTHR46633">
    <property type="entry name" value="TRANSCRIPTION FACTOR MYC/MYB-RELATED"/>
    <property type="match status" value="1"/>
</dbReference>
<keyword evidence="1" id="KW-0805">Transcription regulation</keyword>
<evidence type="ECO:0000259" key="3">
    <source>
        <dbReference type="Pfam" id="PF14215"/>
    </source>
</evidence>
<feature type="non-terminal residue" evidence="4">
    <location>
        <position position="1"/>
    </location>
</feature>
<evidence type="ECO:0000313" key="5">
    <source>
        <dbReference type="Proteomes" id="UP000824469"/>
    </source>
</evidence>
<dbReference type="InterPro" id="IPR025610">
    <property type="entry name" value="MYC/MYB_N"/>
</dbReference>